<evidence type="ECO:0000313" key="3">
    <source>
        <dbReference type="Proteomes" id="UP000199110"/>
    </source>
</evidence>
<sequence length="420" mass="45433">MFLTQNIWKLREWARQVWPRVAIFCVGAIISAAIAPLISPFVPDRLRQTIDEVAVLALLSILTSSMLGVAAFSLTVMVTAHHFASGQVTPRSHRLLRQDGRTQSVIATFIGAFVFALVTTAAIHADLYGGLDFVVIYGVTILVITAVIVALIRWVHQLASLGSIETTTARVEDVTRDSLSIRMRAPFLGGHPLRSDDRETGEPVVATAYGVVRHVDVQSLSEIAEEEDGWVHLMVAPGDQVVPGDLILRLDRSDGGALSDELTDKLRDRVSVGDMRSFDQDPVFGLQVLSEIGQRALSPGINDPRTAVDVVSRLMGLLGSWAPDDGNDPLPRLRAPDLDRRVMVEAAFDAIARDGEDLLEVQLAVQAALSHLAGHEDGALARAAREISARALARSDTALTLEEDRARVRAAAPAYSAASR</sequence>
<keyword evidence="3" id="KW-1185">Reference proteome</keyword>
<dbReference type="Pfam" id="PF10011">
    <property type="entry name" value="DUF2254"/>
    <property type="match status" value="1"/>
</dbReference>
<protein>
    <submittedName>
        <fullName evidence="2">Uncharacterized membrane protein</fullName>
    </submittedName>
</protein>
<feature type="transmembrane region" description="Helical" evidence="1">
    <location>
        <begin position="105"/>
        <end position="123"/>
    </location>
</feature>
<keyword evidence="1" id="KW-0472">Membrane</keyword>
<keyword evidence="1" id="KW-0812">Transmembrane</keyword>
<keyword evidence="1" id="KW-1133">Transmembrane helix</keyword>
<evidence type="ECO:0000313" key="2">
    <source>
        <dbReference type="EMBL" id="SFI96511.1"/>
    </source>
</evidence>
<feature type="transmembrane region" description="Helical" evidence="1">
    <location>
        <begin position="54"/>
        <end position="84"/>
    </location>
</feature>
<dbReference type="Proteomes" id="UP000199110">
    <property type="component" value="Unassembled WGS sequence"/>
</dbReference>
<accession>A0A1I3MHY9</accession>
<dbReference type="AlphaFoldDB" id="A0A1I3MHY9"/>
<dbReference type="EMBL" id="FORA01000002">
    <property type="protein sequence ID" value="SFI96511.1"/>
    <property type="molecule type" value="Genomic_DNA"/>
</dbReference>
<dbReference type="RefSeq" id="WP_092779523.1">
    <property type="nucleotide sequence ID" value="NZ_FORA01000002.1"/>
</dbReference>
<organism evidence="2 3">
    <name type="scientific">Jannaschia pohangensis</name>
    <dbReference type="NCBI Taxonomy" id="390807"/>
    <lineage>
        <taxon>Bacteria</taxon>
        <taxon>Pseudomonadati</taxon>
        <taxon>Pseudomonadota</taxon>
        <taxon>Alphaproteobacteria</taxon>
        <taxon>Rhodobacterales</taxon>
        <taxon>Roseobacteraceae</taxon>
        <taxon>Jannaschia</taxon>
    </lineage>
</organism>
<gene>
    <name evidence="2" type="ORF">SAMN04488095_1854</name>
</gene>
<evidence type="ECO:0000256" key="1">
    <source>
        <dbReference type="SAM" id="Phobius"/>
    </source>
</evidence>
<dbReference type="OrthoDB" id="2955631at2"/>
<feature type="transmembrane region" description="Helical" evidence="1">
    <location>
        <begin position="21"/>
        <end position="42"/>
    </location>
</feature>
<name>A0A1I3MHY9_9RHOB</name>
<feature type="transmembrane region" description="Helical" evidence="1">
    <location>
        <begin position="135"/>
        <end position="155"/>
    </location>
</feature>
<reference evidence="2 3" key="1">
    <citation type="submission" date="2016-10" db="EMBL/GenBank/DDBJ databases">
        <authorList>
            <person name="de Groot N.N."/>
        </authorList>
    </citation>
    <scope>NUCLEOTIDE SEQUENCE [LARGE SCALE GENOMIC DNA]</scope>
    <source>
        <strain evidence="2 3">DSM 19073</strain>
    </source>
</reference>
<dbReference type="InterPro" id="IPR018723">
    <property type="entry name" value="DUF2254_membrane"/>
</dbReference>
<proteinExistence type="predicted"/>